<dbReference type="AlphaFoldDB" id="A0A931GVV9"/>
<evidence type="ECO:0000256" key="1">
    <source>
        <dbReference type="SAM" id="SignalP"/>
    </source>
</evidence>
<sequence>MLRNRVLIFLLAVFSTSAIHAQRIFYSEPDRNDQKSLNFDIVGKINDHYLIFKNYRSSNYVSVYDNEMKLVENVTLDFVPDKTLGTDLITYKDHFYLFYQFQRRNVAYMMAAKIDGNGKIVGEPYELDTTTVNSYSNNRIYNVINSEDKQKIMLFKINSKNNDRYALTSVLLDNELKKINRSRVYVDMPDRSDFLSEFTLGNDASMLFLRAAGTSDNDNLTQLTLLSKQAAEDSVYSYPLDIKDMYLDDVKIKADNVNGRYLITSFYSKTKRGNIDGLFCALWNKADQSLVYSSNTTFSEEIRNSAKSEGNPKYAFNDFYIQNILVKKDGGFVIASESLYSSSRGSNYNRWDYLYGSPFMRPYNYYYSSPFYGGYYYPWSRFGNSGFQVNRYYADNIAIISFDSSAKMQWTNVIHKSQYDDYTDNFLGYGTLNTGGRFHFLFNQLEKRTQLLTDQSLSPDGEINRSPTLRNLSKEYQFMPKFAKQVSGYELVVPCQYRNYICFAKVEY</sequence>
<keyword evidence="3" id="KW-1185">Reference proteome</keyword>
<keyword evidence="1" id="KW-0732">Signal</keyword>
<dbReference type="EMBL" id="JADWYR010000001">
    <property type="protein sequence ID" value="MBG9376870.1"/>
    <property type="molecule type" value="Genomic_DNA"/>
</dbReference>
<feature type="signal peptide" evidence="1">
    <location>
        <begin position="1"/>
        <end position="21"/>
    </location>
</feature>
<proteinExistence type="predicted"/>
<feature type="chain" id="PRO_5037435399" evidence="1">
    <location>
        <begin position="22"/>
        <end position="508"/>
    </location>
</feature>
<evidence type="ECO:0000313" key="2">
    <source>
        <dbReference type="EMBL" id="MBG9376870.1"/>
    </source>
</evidence>
<dbReference type="RefSeq" id="WP_196990862.1">
    <property type="nucleotide sequence ID" value="NZ_JADWYR010000001.1"/>
</dbReference>
<dbReference type="Proteomes" id="UP000628448">
    <property type="component" value="Unassembled WGS sequence"/>
</dbReference>
<reference evidence="2" key="1">
    <citation type="submission" date="2020-11" db="EMBL/GenBank/DDBJ databases">
        <title>Bacterial whole genome sequence for Panacibacter sp. DH6.</title>
        <authorList>
            <person name="Le V."/>
            <person name="Ko S."/>
            <person name="Ahn C.-Y."/>
            <person name="Oh H.-M."/>
        </authorList>
    </citation>
    <scope>NUCLEOTIDE SEQUENCE</scope>
    <source>
        <strain evidence="2">DH6</strain>
    </source>
</reference>
<evidence type="ECO:0000313" key="3">
    <source>
        <dbReference type="Proteomes" id="UP000628448"/>
    </source>
</evidence>
<name>A0A931GVV9_9BACT</name>
<comment type="caution">
    <text evidence="2">The sequence shown here is derived from an EMBL/GenBank/DDBJ whole genome shotgun (WGS) entry which is preliminary data.</text>
</comment>
<accession>A0A931GVV9</accession>
<organism evidence="2 3">
    <name type="scientific">Panacibacter microcysteis</name>
    <dbReference type="NCBI Taxonomy" id="2793269"/>
    <lineage>
        <taxon>Bacteria</taxon>
        <taxon>Pseudomonadati</taxon>
        <taxon>Bacteroidota</taxon>
        <taxon>Chitinophagia</taxon>
        <taxon>Chitinophagales</taxon>
        <taxon>Chitinophagaceae</taxon>
        <taxon>Panacibacter</taxon>
    </lineage>
</organism>
<protein>
    <submittedName>
        <fullName evidence="2">Uncharacterized protein</fullName>
    </submittedName>
</protein>
<gene>
    <name evidence="2" type="ORF">I5907_11525</name>
</gene>